<evidence type="ECO:0008006" key="4">
    <source>
        <dbReference type="Google" id="ProtNLM"/>
    </source>
</evidence>
<keyword evidence="1" id="KW-1133">Transmembrane helix</keyword>
<keyword evidence="3" id="KW-1185">Reference proteome</keyword>
<comment type="caution">
    <text evidence="2">The sequence shown here is derived from an EMBL/GenBank/DDBJ whole genome shotgun (WGS) entry which is preliminary data.</text>
</comment>
<feature type="transmembrane region" description="Helical" evidence="1">
    <location>
        <begin position="46"/>
        <end position="66"/>
    </location>
</feature>
<organism evidence="2 3">
    <name type="scientific">Fodinicurvata halophila</name>
    <dbReference type="NCBI Taxonomy" id="1419723"/>
    <lineage>
        <taxon>Bacteria</taxon>
        <taxon>Pseudomonadati</taxon>
        <taxon>Pseudomonadota</taxon>
        <taxon>Alphaproteobacteria</taxon>
        <taxon>Rhodospirillales</taxon>
        <taxon>Rhodovibrionaceae</taxon>
        <taxon>Fodinicurvata</taxon>
    </lineage>
</organism>
<sequence length="148" mass="17189">MEHLDPPDVVTWDERRLWFEELEERHARSGASRHLSEQACALMLDLQAVFCAGAWATVIILAAAIVETQADRSKLYRTASARDLQWLRGLRNNLLHENQGEPVLTIEDQWVQRPQWEKHARRAIKLVFQAIYPESSQEEDEEISAEKE</sequence>
<gene>
    <name evidence="2" type="ORF">ACFOW6_16275</name>
</gene>
<dbReference type="Proteomes" id="UP001595799">
    <property type="component" value="Unassembled WGS sequence"/>
</dbReference>
<proteinExistence type="predicted"/>
<dbReference type="EMBL" id="JBHSCW010000011">
    <property type="protein sequence ID" value="MFC4353107.1"/>
    <property type="molecule type" value="Genomic_DNA"/>
</dbReference>
<accession>A0ABV8UPA2</accession>
<reference evidence="3" key="1">
    <citation type="journal article" date="2019" name="Int. J. Syst. Evol. Microbiol.">
        <title>The Global Catalogue of Microorganisms (GCM) 10K type strain sequencing project: providing services to taxonomists for standard genome sequencing and annotation.</title>
        <authorList>
            <consortium name="The Broad Institute Genomics Platform"/>
            <consortium name="The Broad Institute Genome Sequencing Center for Infectious Disease"/>
            <person name="Wu L."/>
            <person name="Ma J."/>
        </authorList>
    </citation>
    <scope>NUCLEOTIDE SEQUENCE [LARGE SCALE GENOMIC DNA]</scope>
    <source>
        <strain evidence="3">CECT 8472</strain>
    </source>
</reference>
<evidence type="ECO:0000313" key="3">
    <source>
        <dbReference type="Proteomes" id="UP001595799"/>
    </source>
</evidence>
<name>A0ABV8UPA2_9PROT</name>
<keyword evidence="1" id="KW-0812">Transmembrane</keyword>
<keyword evidence="1" id="KW-0472">Membrane</keyword>
<evidence type="ECO:0000256" key="1">
    <source>
        <dbReference type="SAM" id="Phobius"/>
    </source>
</evidence>
<evidence type="ECO:0000313" key="2">
    <source>
        <dbReference type="EMBL" id="MFC4353107.1"/>
    </source>
</evidence>
<dbReference type="RefSeq" id="WP_382423484.1">
    <property type="nucleotide sequence ID" value="NZ_JBHSCW010000011.1"/>
</dbReference>
<protein>
    <recommendedName>
        <fullName evidence="4">DUF86 domain-containing protein</fullName>
    </recommendedName>
</protein>